<evidence type="ECO:0000313" key="2">
    <source>
        <dbReference type="EMBL" id="GAA47250.1"/>
    </source>
</evidence>
<dbReference type="SUPFAM" id="SSF56219">
    <property type="entry name" value="DNase I-like"/>
    <property type="match status" value="1"/>
</dbReference>
<dbReference type="InterPro" id="IPR005135">
    <property type="entry name" value="Endo/exonuclease/phosphatase"/>
</dbReference>
<reference key="2">
    <citation type="submission" date="2011-10" db="EMBL/GenBank/DDBJ databases">
        <title>The genome and transcriptome sequence of Clonorchis sinensis provide insights into the carcinogenic liver fluke.</title>
        <authorList>
            <person name="Wang X."/>
            <person name="Huang Y."/>
            <person name="Chen W."/>
            <person name="Liu H."/>
            <person name="Guo L."/>
            <person name="Chen Y."/>
            <person name="Luo F."/>
            <person name="Zhou W."/>
            <person name="Sun J."/>
            <person name="Mao Q."/>
            <person name="Liang P."/>
            <person name="Zhou C."/>
            <person name="Tian Y."/>
            <person name="Men J."/>
            <person name="Lv X."/>
            <person name="Huang L."/>
            <person name="Zhou J."/>
            <person name="Hu Y."/>
            <person name="Li R."/>
            <person name="Zhang F."/>
            <person name="Lei H."/>
            <person name="Li X."/>
            <person name="Hu X."/>
            <person name="Liang C."/>
            <person name="Xu J."/>
            <person name="Wu Z."/>
            <person name="Yu X."/>
        </authorList>
    </citation>
    <scope>NUCLEOTIDE SEQUENCE</scope>
    <source>
        <strain>Henan</strain>
    </source>
</reference>
<dbReference type="PANTHER" id="PTHR33395">
    <property type="entry name" value="TRANSCRIPTASE, PUTATIVE-RELATED-RELATED"/>
    <property type="match status" value="1"/>
</dbReference>
<dbReference type="GO" id="GO:0007508">
    <property type="term" value="P:larval heart development"/>
    <property type="evidence" value="ECO:0007669"/>
    <property type="project" value="TreeGrafter"/>
</dbReference>
<evidence type="ECO:0000259" key="1">
    <source>
        <dbReference type="Pfam" id="PF03372"/>
    </source>
</evidence>
<reference evidence="2" key="1">
    <citation type="journal article" date="2011" name="Genome Biol.">
        <title>The draft genome of the carcinogenic human liver fluke Clonorchis sinensis.</title>
        <authorList>
            <person name="Wang X."/>
            <person name="Chen W."/>
            <person name="Huang Y."/>
            <person name="Sun J."/>
            <person name="Men J."/>
            <person name="Liu H."/>
            <person name="Luo F."/>
            <person name="Guo L."/>
            <person name="Lv X."/>
            <person name="Deng C."/>
            <person name="Zhou C."/>
            <person name="Fan Y."/>
            <person name="Li X."/>
            <person name="Huang L."/>
            <person name="Hu Y."/>
            <person name="Liang C."/>
            <person name="Hu X."/>
            <person name="Xu J."/>
            <person name="Yu X."/>
        </authorList>
    </citation>
    <scope>NUCLEOTIDE SEQUENCE [LARGE SCALE GENOMIC DNA]</scope>
    <source>
        <strain evidence="2">Henan</strain>
    </source>
</reference>
<name>G7Y2R3_CLOSI</name>
<dbReference type="GO" id="GO:0061343">
    <property type="term" value="P:cell adhesion involved in heart morphogenesis"/>
    <property type="evidence" value="ECO:0007669"/>
    <property type="project" value="TreeGrafter"/>
</dbReference>
<dbReference type="GO" id="GO:0003824">
    <property type="term" value="F:catalytic activity"/>
    <property type="evidence" value="ECO:0007669"/>
    <property type="project" value="InterPro"/>
</dbReference>
<dbReference type="Pfam" id="PF03372">
    <property type="entry name" value="Exo_endo_phos"/>
    <property type="match status" value="1"/>
</dbReference>
<gene>
    <name evidence="2" type="ORF">CLF_100131</name>
</gene>
<feature type="domain" description="Endonuclease/exonuclease/phosphatase" evidence="1">
    <location>
        <begin position="13"/>
        <end position="188"/>
    </location>
</feature>
<dbReference type="GO" id="GO:0031012">
    <property type="term" value="C:extracellular matrix"/>
    <property type="evidence" value="ECO:0007669"/>
    <property type="project" value="TreeGrafter"/>
</dbReference>
<dbReference type="Proteomes" id="UP000008909">
    <property type="component" value="Unassembled WGS sequence"/>
</dbReference>
<dbReference type="EMBL" id="DF142831">
    <property type="protein sequence ID" value="GAA47250.1"/>
    <property type="molecule type" value="Genomic_DNA"/>
</dbReference>
<accession>G7Y2R3</accession>
<dbReference type="AlphaFoldDB" id="G7Y2R3"/>
<proteinExistence type="predicted"/>
<keyword evidence="3" id="KW-1185">Reference proteome</keyword>
<dbReference type="PANTHER" id="PTHR33395:SF22">
    <property type="entry name" value="REVERSE TRANSCRIPTASE DOMAIN-CONTAINING PROTEIN"/>
    <property type="match status" value="1"/>
</dbReference>
<dbReference type="Gene3D" id="3.60.10.10">
    <property type="entry name" value="Endonuclease/exonuclease/phosphatase"/>
    <property type="match status" value="1"/>
</dbReference>
<evidence type="ECO:0000313" key="3">
    <source>
        <dbReference type="Proteomes" id="UP000008909"/>
    </source>
</evidence>
<dbReference type="InterPro" id="IPR036691">
    <property type="entry name" value="Endo/exonu/phosph_ase_sf"/>
</dbReference>
<sequence>MDLSMILINARSLLPKVHNLSAIVAITQPSLICVTETWVSVETPDTAVSIPGYNTRRCDRRNSRGGGCAIYSKSELRATSIDDCSLEGIPRAIWISIEQTKRLVLSCITSCRCSVQADTSANDGNPVTHSTEIKDVVPNTLAPLIVLIKSSSRLPKHVSGRWPYTKPWATFLSYHFTQILMVGDFNALNACWMELQRFAAALTKVVQQSARTQHVVALTRYRTGQLQSLLDLVITNGRQLDGHMLINAILGHSDHGLGYQDLFKQLSLHHEGSARKVFAVLLVIRRNLCRITRMDLQILYGAYVRSLLEYANQVVHSGRKKDVILIERVKRANAKMTAGLKSVD</sequence>
<organism evidence="2 3">
    <name type="scientific">Clonorchis sinensis</name>
    <name type="common">Chinese liver fluke</name>
    <dbReference type="NCBI Taxonomy" id="79923"/>
    <lineage>
        <taxon>Eukaryota</taxon>
        <taxon>Metazoa</taxon>
        <taxon>Spiralia</taxon>
        <taxon>Lophotrochozoa</taxon>
        <taxon>Platyhelminthes</taxon>
        <taxon>Trematoda</taxon>
        <taxon>Digenea</taxon>
        <taxon>Opisthorchiida</taxon>
        <taxon>Opisthorchiata</taxon>
        <taxon>Opisthorchiidae</taxon>
        <taxon>Clonorchis</taxon>
    </lineage>
</organism>
<protein>
    <recommendedName>
        <fullName evidence="1">Endonuclease/exonuclease/phosphatase domain-containing protein</fullName>
    </recommendedName>
</protein>